<dbReference type="InterPro" id="IPR036047">
    <property type="entry name" value="F-box-like_dom_sf"/>
</dbReference>
<sequence length="513" mass="58079">MNAPLCALPNELLLLIVDFVEDKRDLRALAQVSKRYQNFAESVLYRSTLIRNSTQSAQLRNALLGRPARAAWIQSINLRPGWYQSRKTLGTHMHYVISKCPNLKEFAVESPTCNYGRWASGEDAWKHDEQAILEGLAVLDPSQLSKLTLHLDGNHDRYWDPNHVGAAQYSWAMVMALPSLVELTVSCALIHDNIAIGKQHSGNLKILELVECNITLEGLMRMLAAPKALQRLHLGENAYHAGQGYDQIRGQRFNSLFGYDPTSFIKALAQQCGSLEQLEYVAGEPKFPSKSVNESFENFLKLREVHLSEHVRDNCRELILTGAPALQKVYIEVAALKLFEPLIRLEEEQHVGPGKVQSELVEKRLGTNIHDALFAEMQNRTHPSLQELHVIMPHGPVPISGSRRTWIQMLAKHWKSRGVTLFLYYKHSTSIFPPILFNETGRAPRDILMFSQEGGFTEAANGPDPWGFDSDYSIELADQFPDMVDFLDFDTFWHAEDDWDAFGDLDFHASFGL</sequence>
<dbReference type="OrthoDB" id="3637989at2759"/>
<proteinExistence type="predicted"/>
<organism evidence="2 3">
    <name type="scientific">Verruconis gallopava</name>
    <dbReference type="NCBI Taxonomy" id="253628"/>
    <lineage>
        <taxon>Eukaryota</taxon>
        <taxon>Fungi</taxon>
        <taxon>Dikarya</taxon>
        <taxon>Ascomycota</taxon>
        <taxon>Pezizomycotina</taxon>
        <taxon>Dothideomycetes</taxon>
        <taxon>Pleosporomycetidae</taxon>
        <taxon>Venturiales</taxon>
        <taxon>Sympoventuriaceae</taxon>
        <taxon>Verruconis</taxon>
    </lineage>
</organism>
<dbReference type="SUPFAM" id="SSF81383">
    <property type="entry name" value="F-box domain"/>
    <property type="match status" value="1"/>
</dbReference>
<dbReference type="GeneID" id="27311693"/>
<evidence type="ECO:0000313" key="3">
    <source>
        <dbReference type="Proteomes" id="UP000053259"/>
    </source>
</evidence>
<dbReference type="InParanoid" id="A0A0D2B1F9"/>
<dbReference type="AlphaFoldDB" id="A0A0D2B1F9"/>
<dbReference type="Gene3D" id="3.80.10.10">
    <property type="entry name" value="Ribonuclease Inhibitor"/>
    <property type="match status" value="1"/>
</dbReference>
<dbReference type="RefSeq" id="XP_016215038.1">
    <property type="nucleotide sequence ID" value="XM_016356949.1"/>
</dbReference>
<dbReference type="HOGENOM" id="CLU_531223_0_0_1"/>
<dbReference type="Pfam" id="PF12937">
    <property type="entry name" value="F-box-like"/>
    <property type="match status" value="1"/>
</dbReference>
<reference evidence="2 3" key="1">
    <citation type="submission" date="2015-01" db="EMBL/GenBank/DDBJ databases">
        <title>The Genome Sequence of Ochroconis gallopava CBS43764.</title>
        <authorList>
            <consortium name="The Broad Institute Genomics Platform"/>
            <person name="Cuomo C."/>
            <person name="de Hoog S."/>
            <person name="Gorbushina A."/>
            <person name="Stielow B."/>
            <person name="Teixiera M."/>
            <person name="Abouelleil A."/>
            <person name="Chapman S.B."/>
            <person name="Priest M."/>
            <person name="Young S.K."/>
            <person name="Wortman J."/>
            <person name="Nusbaum C."/>
            <person name="Birren B."/>
        </authorList>
    </citation>
    <scope>NUCLEOTIDE SEQUENCE [LARGE SCALE GENOMIC DNA]</scope>
    <source>
        <strain evidence="2 3">CBS 43764</strain>
    </source>
</reference>
<dbReference type="VEuPathDB" id="FungiDB:PV09_03720"/>
<dbReference type="InterPro" id="IPR032675">
    <property type="entry name" value="LRR_dom_sf"/>
</dbReference>
<dbReference type="CDD" id="cd09917">
    <property type="entry name" value="F-box_SF"/>
    <property type="match status" value="1"/>
</dbReference>
<accession>A0A0D2B1F9</accession>
<name>A0A0D2B1F9_9PEZI</name>
<dbReference type="STRING" id="253628.A0A0D2B1F9"/>
<feature type="domain" description="F-box" evidence="1">
    <location>
        <begin position="2"/>
        <end position="48"/>
    </location>
</feature>
<dbReference type="EMBL" id="KN847538">
    <property type="protein sequence ID" value="KIW05169.1"/>
    <property type="molecule type" value="Genomic_DNA"/>
</dbReference>
<evidence type="ECO:0000259" key="1">
    <source>
        <dbReference type="PROSITE" id="PS50181"/>
    </source>
</evidence>
<keyword evidence="3" id="KW-1185">Reference proteome</keyword>
<protein>
    <recommendedName>
        <fullName evidence="1">F-box domain-containing protein</fullName>
    </recommendedName>
</protein>
<evidence type="ECO:0000313" key="2">
    <source>
        <dbReference type="EMBL" id="KIW05169.1"/>
    </source>
</evidence>
<dbReference type="Proteomes" id="UP000053259">
    <property type="component" value="Unassembled WGS sequence"/>
</dbReference>
<dbReference type="PROSITE" id="PS50181">
    <property type="entry name" value="FBOX"/>
    <property type="match status" value="1"/>
</dbReference>
<gene>
    <name evidence="2" type="ORF">PV09_03720</name>
</gene>
<dbReference type="InterPro" id="IPR001810">
    <property type="entry name" value="F-box_dom"/>
</dbReference>
<dbReference type="SUPFAM" id="SSF52047">
    <property type="entry name" value="RNI-like"/>
    <property type="match status" value="1"/>
</dbReference>